<feature type="region of interest" description="Disordered" evidence="2">
    <location>
        <begin position="118"/>
        <end position="157"/>
    </location>
</feature>
<gene>
    <name evidence="3" type="primary">USO1_1</name>
    <name evidence="3" type="ORF">F1559_004680</name>
</gene>
<feature type="region of interest" description="Disordered" evidence="2">
    <location>
        <begin position="221"/>
        <end position="253"/>
    </location>
</feature>
<keyword evidence="4" id="KW-1185">Reference proteome</keyword>
<evidence type="ECO:0000313" key="4">
    <source>
        <dbReference type="Proteomes" id="UP000530660"/>
    </source>
</evidence>
<comment type="caution">
    <text evidence="3">The sequence shown here is derived from an EMBL/GenBank/DDBJ whole genome shotgun (WGS) entry which is preliminary data.</text>
</comment>
<reference evidence="3 4" key="1">
    <citation type="journal article" date="2020" name="J. Phycol.">
        <title>Comparative genome analysis reveals Cyanidiococcus gen. nov., a new extremophilic red algal genus sister to Cyanidioschyzon (Cyanidioschyzonaceae, Rhodophyta).</title>
        <authorList>
            <person name="Liu S.-L."/>
            <person name="Chiang Y.-R."/>
            <person name="Yoon H.S."/>
            <person name="Fu H.-Y."/>
        </authorList>
    </citation>
    <scope>NUCLEOTIDE SEQUENCE [LARGE SCALE GENOMIC DNA]</scope>
    <source>
        <strain evidence="3 4">THAL066</strain>
    </source>
</reference>
<evidence type="ECO:0000256" key="2">
    <source>
        <dbReference type="SAM" id="MobiDB-lite"/>
    </source>
</evidence>
<organism evidence="3 4">
    <name type="scientific">Cyanidiococcus yangmingshanensis</name>
    <dbReference type="NCBI Taxonomy" id="2690220"/>
    <lineage>
        <taxon>Eukaryota</taxon>
        <taxon>Rhodophyta</taxon>
        <taxon>Bangiophyceae</taxon>
        <taxon>Cyanidiales</taxon>
        <taxon>Cyanidiaceae</taxon>
        <taxon>Cyanidiococcus</taxon>
    </lineage>
</organism>
<name>A0A7J7IKS5_9RHOD</name>
<protein>
    <submittedName>
        <fullName evidence="3">Vesicle-mediated ER to Golgi transport protein</fullName>
    </submittedName>
</protein>
<sequence>MHQNTFRDSRVVKDEAEYQLGIQKMLAEQDRALQDLRYEGESRLAEVEEAVRRLEGRLVTNHSNDMQELTHRYERQIAELQSNHDANLRELMNVHEQVLQELEHEIEQLRSSTLLPLERSLPSKKEPSMSLETGTFRRDWPENLEQDNADEFSKNPDALERSLIEERIRTGDLRQENIRLQTYVSSLQTRLDAIERAHETRSEGLSDEVNRNAAFASLSQDVADAPHHASPLTDAQREKPEQQSSSAAQMLAESRREVAEQRVLIAQLEQQIQELIERESRLASAIEMYHDENTTLRQRLTEKDCDDDFRPQDPGNAGRSTFPDDSSGTDHVRPVQGRVPDNTEGAVISLANHQGEMQANGLESELWRLREEHNELLICLAEMEMECNAYKERLQEFLLPKNG</sequence>
<dbReference type="Proteomes" id="UP000530660">
    <property type="component" value="Unassembled WGS sequence"/>
</dbReference>
<feature type="region of interest" description="Disordered" evidence="2">
    <location>
        <begin position="305"/>
        <end position="340"/>
    </location>
</feature>
<evidence type="ECO:0000313" key="3">
    <source>
        <dbReference type="EMBL" id="KAF6003703.1"/>
    </source>
</evidence>
<feature type="coiled-coil region" evidence="1">
    <location>
        <begin position="63"/>
        <end position="112"/>
    </location>
</feature>
<accession>A0A7J7IKS5</accession>
<keyword evidence="1" id="KW-0175">Coiled coil</keyword>
<evidence type="ECO:0000256" key="1">
    <source>
        <dbReference type="SAM" id="Coils"/>
    </source>
</evidence>
<dbReference type="AlphaFoldDB" id="A0A7J7IKS5"/>
<proteinExistence type="predicted"/>
<dbReference type="EMBL" id="VWRR01000006">
    <property type="protein sequence ID" value="KAF6003703.1"/>
    <property type="molecule type" value="Genomic_DNA"/>
</dbReference>